<dbReference type="InterPro" id="IPR017900">
    <property type="entry name" value="4Fe4S_Fe_S_CS"/>
</dbReference>
<organism evidence="5 6">
    <name type="scientific">Desulfonauticus submarinus</name>
    <dbReference type="NCBI Taxonomy" id="206665"/>
    <lineage>
        <taxon>Bacteria</taxon>
        <taxon>Pseudomonadati</taxon>
        <taxon>Thermodesulfobacteriota</taxon>
        <taxon>Desulfovibrionia</taxon>
        <taxon>Desulfovibrionales</taxon>
        <taxon>Desulfonauticaceae</taxon>
        <taxon>Desulfonauticus</taxon>
    </lineage>
</organism>
<reference evidence="5 6" key="1">
    <citation type="submission" date="2016-10" db="EMBL/GenBank/DDBJ databases">
        <authorList>
            <person name="de Groot N.N."/>
        </authorList>
    </citation>
    <scope>NUCLEOTIDE SEQUENCE [LARGE SCALE GENOMIC DNA]</scope>
    <source>
        <strain evidence="5 6">DSM 15269</strain>
    </source>
</reference>
<dbReference type="Proteomes" id="UP000199602">
    <property type="component" value="Unassembled WGS sequence"/>
</dbReference>
<dbReference type="GO" id="GO:0046872">
    <property type="term" value="F:metal ion binding"/>
    <property type="evidence" value="ECO:0007669"/>
    <property type="project" value="UniProtKB-KW"/>
</dbReference>
<evidence type="ECO:0000313" key="6">
    <source>
        <dbReference type="Proteomes" id="UP000199602"/>
    </source>
</evidence>
<feature type="domain" description="4Fe-4S ferredoxin-type" evidence="4">
    <location>
        <begin position="226"/>
        <end position="257"/>
    </location>
</feature>
<dbReference type="STRING" id="206665.SAMN04488516_103114"/>
<gene>
    <name evidence="5" type="ORF">SAMN04488516_103114</name>
</gene>
<dbReference type="OrthoDB" id="9795302at2"/>
<dbReference type="PANTHER" id="PTHR40447:SF1">
    <property type="entry name" value="ANAEROBIC SULFITE REDUCTASE SUBUNIT A"/>
    <property type="match status" value="1"/>
</dbReference>
<keyword evidence="3" id="KW-0411">Iron-sulfur</keyword>
<evidence type="ECO:0000259" key="4">
    <source>
        <dbReference type="PROSITE" id="PS51379"/>
    </source>
</evidence>
<evidence type="ECO:0000256" key="1">
    <source>
        <dbReference type="ARBA" id="ARBA00022723"/>
    </source>
</evidence>
<dbReference type="PROSITE" id="PS00198">
    <property type="entry name" value="4FE4S_FER_1"/>
    <property type="match status" value="1"/>
</dbReference>
<keyword evidence="6" id="KW-1185">Reference proteome</keyword>
<dbReference type="InterPro" id="IPR017896">
    <property type="entry name" value="4Fe4S_Fe-S-bd"/>
</dbReference>
<dbReference type="PANTHER" id="PTHR40447">
    <property type="entry name" value="ANAEROBIC SULFITE REDUCTASE SUBUNIT A"/>
    <property type="match status" value="1"/>
</dbReference>
<dbReference type="Pfam" id="PF17179">
    <property type="entry name" value="Fer4_22"/>
    <property type="match status" value="1"/>
</dbReference>
<dbReference type="GO" id="GO:0051536">
    <property type="term" value="F:iron-sulfur cluster binding"/>
    <property type="evidence" value="ECO:0007669"/>
    <property type="project" value="UniProtKB-KW"/>
</dbReference>
<dbReference type="EMBL" id="FNIN01000003">
    <property type="protein sequence ID" value="SDN59321.1"/>
    <property type="molecule type" value="Genomic_DNA"/>
</dbReference>
<proteinExistence type="predicted"/>
<dbReference type="PROSITE" id="PS51379">
    <property type="entry name" value="4FE4S_FER_2"/>
    <property type="match status" value="2"/>
</dbReference>
<dbReference type="SUPFAM" id="SSF54862">
    <property type="entry name" value="4Fe-4S ferredoxins"/>
    <property type="match status" value="1"/>
</dbReference>
<protein>
    <submittedName>
        <fullName evidence="5">4Fe-4S dicluster domain-containing protein</fullName>
    </submittedName>
</protein>
<keyword evidence="2" id="KW-0408">Iron</keyword>
<dbReference type="RefSeq" id="WP_092064297.1">
    <property type="nucleotide sequence ID" value="NZ_FNIN01000003.1"/>
</dbReference>
<keyword evidence="1" id="KW-0479">Metal-binding</keyword>
<sequence>MSTYIVYLEQLPRLFAKWKEKFRLFVPQKKDQFYFLEEYEEGAEVCFDYDVIYNPLKEFLFPPYEDLIEFDLKSYESKPIIKSKPQILFGVHPYDIKAINQLDQLMDMGSVDVNYRARRDSTVIMGLDPLRVSDTAFWAFVDADQVDFGFDLYWTKIGPATFLVEVGSGLGEELLFVNGKVDKATAGEKETARRKHKEILYLAKKQNILKYPWEEVPKVMEKSFDSYLWTEKARKCLACGSCNFVCPTCYCFDIQDDVDDKLEKGRRYRTWDGCMLEGFAKIAGGHNFRGQAFERYRHRYMRKGKYIYDMLGELGCVGCGRCVKACTAKIANPLEVFNILWEALNYEK</sequence>
<evidence type="ECO:0000313" key="5">
    <source>
        <dbReference type="EMBL" id="SDN59321.1"/>
    </source>
</evidence>
<dbReference type="AlphaFoldDB" id="A0A1H0CNF6"/>
<name>A0A1H0CNF6_9BACT</name>
<feature type="domain" description="4Fe-4S ferredoxin-type" evidence="4">
    <location>
        <begin position="304"/>
        <end position="336"/>
    </location>
</feature>
<evidence type="ECO:0000256" key="3">
    <source>
        <dbReference type="ARBA" id="ARBA00023014"/>
    </source>
</evidence>
<evidence type="ECO:0000256" key="2">
    <source>
        <dbReference type="ARBA" id="ARBA00023004"/>
    </source>
</evidence>
<accession>A0A1H0CNF6</accession>